<gene>
    <name evidence="1" type="ORF">IC620_01545</name>
</gene>
<reference evidence="1" key="1">
    <citation type="submission" date="2020-09" db="EMBL/GenBank/DDBJ databases">
        <title>A novel bacterium of genus Hazenella, isolated from South China Sea.</title>
        <authorList>
            <person name="Huang H."/>
            <person name="Mo K."/>
            <person name="Hu Y."/>
        </authorList>
    </citation>
    <scope>NUCLEOTIDE SEQUENCE</scope>
    <source>
        <strain evidence="1">IB182357</strain>
    </source>
</reference>
<protein>
    <submittedName>
        <fullName evidence="1">Uncharacterized protein</fullName>
    </submittedName>
</protein>
<sequence>MVWRNTGDNLCHDPISFSAWIEAAIFLHNESRRLDAEWNPIFFGFKEGIDPFENEPDFEFYREISGD</sequence>
<evidence type="ECO:0000313" key="1">
    <source>
        <dbReference type="EMBL" id="MBD1371043.1"/>
    </source>
</evidence>
<dbReference type="Proteomes" id="UP000661691">
    <property type="component" value="Unassembled WGS sequence"/>
</dbReference>
<accession>A0A926NCR2</accession>
<name>A0A926NCR2_9BACL</name>
<dbReference type="RefSeq" id="WP_191141336.1">
    <property type="nucleotide sequence ID" value="NZ_JACXAH010000002.1"/>
</dbReference>
<keyword evidence="2" id="KW-1185">Reference proteome</keyword>
<comment type="caution">
    <text evidence="1">The sequence shown here is derived from an EMBL/GenBank/DDBJ whole genome shotgun (WGS) entry which is preliminary data.</text>
</comment>
<proteinExistence type="predicted"/>
<dbReference type="EMBL" id="JACXAH010000002">
    <property type="protein sequence ID" value="MBD1371043.1"/>
    <property type="molecule type" value="Genomic_DNA"/>
</dbReference>
<organism evidence="1 2">
    <name type="scientific">Polycladospora coralii</name>
    <dbReference type="NCBI Taxonomy" id="2771432"/>
    <lineage>
        <taxon>Bacteria</taxon>
        <taxon>Bacillati</taxon>
        <taxon>Bacillota</taxon>
        <taxon>Bacilli</taxon>
        <taxon>Bacillales</taxon>
        <taxon>Thermoactinomycetaceae</taxon>
        <taxon>Polycladospora</taxon>
    </lineage>
</organism>
<evidence type="ECO:0000313" key="2">
    <source>
        <dbReference type="Proteomes" id="UP000661691"/>
    </source>
</evidence>
<dbReference type="AlphaFoldDB" id="A0A926NCR2"/>